<dbReference type="Pfam" id="PF03476">
    <property type="entry name" value="MOSC_N"/>
    <property type="match status" value="1"/>
</dbReference>
<evidence type="ECO:0000256" key="1">
    <source>
        <dbReference type="SAM" id="MobiDB-lite"/>
    </source>
</evidence>
<gene>
    <name evidence="3" type="ORF">OC846_000404</name>
</gene>
<dbReference type="InterPro" id="IPR005302">
    <property type="entry name" value="MoCF_Sase_C"/>
</dbReference>
<dbReference type="PROSITE" id="PS51340">
    <property type="entry name" value="MOSC"/>
    <property type="match status" value="1"/>
</dbReference>
<dbReference type="Proteomes" id="UP001176517">
    <property type="component" value="Unassembled WGS sequence"/>
</dbReference>
<dbReference type="AlphaFoldDB" id="A0AAN6H0Z5"/>
<name>A0AAN6H0Z5_9BASI</name>
<dbReference type="GO" id="GO:0030170">
    <property type="term" value="F:pyridoxal phosphate binding"/>
    <property type="evidence" value="ECO:0007669"/>
    <property type="project" value="InterPro"/>
</dbReference>
<feature type="region of interest" description="Disordered" evidence="1">
    <location>
        <begin position="324"/>
        <end position="346"/>
    </location>
</feature>
<comment type="caution">
    <text evidence="3">The sequence shown here is derived from an EMBL/GenBank/DDBJ whole genome shotgun (WGS) entry which is preliminary data.</text>
</comment>
<dbReference type="EMBL" id="JAPDMZ010000004">
    <property type="protein sequence ID" value="KAK0557616.1"/>
    <property type="molecule type" value="Genomic_DNA"/>
</dbReference>
<feature type="domain" description="MOSC" evidence="2">
    <location>
        <begin position="251"/>
        <end position="501"/>
    </location>
</feature>
<evidence type="ECO:0000313" key="3">
    <source>
        <dbReference type="EMBL" id="KAK0557616.1"/>
    </source>
</evidence>
<organism evidence="3 4">
    <name type="scientific">Tilletia horrida</name>
    <dbReference type="NCBI Taxonomy" id="155126"/>
    <lineage>
        <taxon>Eukaryota</taxon>
        <taxon>Fungi</taxon>
        <taxon>Dikarya</taxon>
        <taxon>Basidiomycota</taxon>
        <taxon>Ustilaginomycotina</taxon>
        <taxon>Exobasidiomycetes</taxon>
        <taxon>Tilletiales</taxon>
        <taxon>Tilletiaceae</taxon>
        <taxon>Tilletia</taxon>
    </lineage>
</organism>
<dbReference type="GO" id="GO:0030151">
    <property type="term" value="F:molybdenum ion binding"/>
    <property type="evidence" value="ECO:0007669"/>
    <property type="project" value="InterPro"/>
</dbReference>
<reference evidence="3" key="1">
    <citation type="journal article" date="2023" name="PhytoFront">
        <title>Draft Genome Resources of Seven Strains of Tilletia horrida, Causal Agent of Kernel Smut of Rice.</title>
        <authorList>
            <person name="Khanal S."/>
            <person name="Antony Babu S."/>
            <person name="Zhou X.G."/>
        </authorList>
    </citation>
    <scope>NUCLEOTIDE SEQUENCE</scope>
    <source>
        <strain evidence="3">TX6</strain>
    </source>
</reference>
<evidence type="ECO:0000259" key="2">
    <source>
        <dbReference type="PROSITE" id="PS51340"/>
    </source>
</evidence>
<dbReference type="PANTHER" id="PTHR14237">
    <property type="entry name" value="MOLYBDOPTERIN COFACTOR SULFURASE MOSC"/>
    <property type="match status" value="1"/>
</dbReference>
<evidence type="ECO:0000313" key="4">
    <source>
        <dbReference type="Proteomes" id="UP001176517"/>
    </source>
</evidence>
<dbReference type="GO" id="GO:0003824">
    <property type="term" value="F:catalytic activity"/>
    <property type="evidence" value="ECO:0007669"/>
    <property type="project" value="InterPro"/>
</dbReference>
<dbReference type="SUPFAM" id="SSF141673">
    <property type="entry name" value="MOSC N-terminal domain-like"/>
    <property type="match status" value="1"/>
</dbReference>
<protein>
    <recommendedName>
        <fullName evidence="2">MOSC domain-containing protein</fullName>
    </recommendedName>
</protein>
<dbReference type="InterPro" id="IPR005303">
    <property type="entry name" value="MOCOS_middle"/>
</dbReference>
<sequence length="513" mass="57114">MSSPLLGGRSSGGGIGRAQAILDNLNFFFRACLNGDWEAFKALADDPRNALRLTIFLGLLLLGAIQHFLIDKKRATPNQTVRVGGEVEDLAIVEAIYVYPIKSCAGSKVQSIELLKKGLELDRNWAIVRTDTRRVLSLRPEPRLTLIQPTIDETNEELVIALSPLANMPHLKPFRIPLRPSERTLSQWELISDLPMWGDAADGRIPVPVAAQAGDLTPTEWMTDFLGYEATIVQFDTTSHLSRIQYPIYRPPLHEQEELDSKSGAADLEGPRGLHFADEYPLLIATIESLHALENKIAEEVQMVSDEPARKTASSEKRSIMGLSRQRWEKEKGDSLGPSAEPIAGRDKPVTVDMRRFRPNIVLKGSSNTPIQPWSEDSWETLWILPQHGSASEDGHKAKLHLVARCARCPLTTVSPTTAERDPAVPLRLLARDGWRMRVKHTTDELKESVGKKEPCFGMYACPVPVHAASAASLVQQQGGEGLEHRENFGSLQVGDRVRVRWRKAEDDDEPHM</sequence>
<keyword evidence="4" id="KW-1185">Reference proteome</keyword>
<proteinExistence type="predicted"/>
<accession>A0AAN6H0Z5</accession>
<dbReference type="Pfam" id="PF03473">
    <property type="entry name" value="MOSC"/>
    <property type="match status" value="1"/>
</dbReference>
<dbReference type="PANTHER" id="PTHR14237:SF19">
    <property type="entry name" value="MITOCHONDRIAL AMIDOXIME REDUCING COMPONENT 1"/>
    <property type="match status" value="1"/>
</dbReference>